<feature type="repeat" description="TPR" evidence="1">
    <location>
        <begin position="204"/>
        <end position="237"/>
    </location>
</feature>
<evidence type="ECO:0000313" key="4">
    <source>
        <dbReference type="Proteomes" id="UP001162734"/>
    </source>
</evidence>
<organism evidence="3 4">
    <name type="scientific">Anaeromyxobacter paludicola</name>
    <dbReference type="NCBI Taxonomy" id="2918171"/>
    <lineage>
        <taxon>Bacteria</taxon>
        <taxon>Pseudomonadati</taxon>
        <taxon>Myxococcota</taxon>
        <taxon>Myxococcia</taxon>
        <taxon>Myxococcales</taxon>
        <taxon>Cystobacterineae</taxon>
        <taxon>Anaeromyxobacteraceae</taxon>
        <taxon>Anaeromyxobacter</taxon>
    </lineage>
</organism>
<keyword evidence="2" id="KW-0732">Signal</keyword>
<evidence type="ECO:0008006" key="5">
    <source>
        <dbReference type="Google" id="ProtNLM"/>
    </source>
</evidence>
<proteinExistence type="predicted"/>
<dbReference type="SUPFAM" id="SSF48452">
    <property type="entry name" value="TPR-like"/>
    <property type="match status" value="1"/>
</dbReference>
<accession>A0ABM7X8A6</accession>
<name>A0ABM7X8A6_9BACT</name>
<evidence type="ECO:0000256" key="2">
    <source>
        <dbReference type="SAM" id="SignalP"/>
    </source>
</evidence>
<evidence type="ECO:0000313" key="3">
    <source>
        <dbReference type="EMBL" id="BDG08074.1"/>
    </source>
</evidence>
<protein>
    <recommendedName>
        <fullName evidence="5">Tetratricopeptide repeat protein</fullName>
    </recommendedName>
</protein>
<reference evidence="4" key="1">
    <citation type="journal article" date="2022" name="Int. J. Syst. Evol. Microbiol.">
        <title>Anaeromyxobacter oryzae sp. nov., Anaeromyxobacter diazotrophicus sp. nov. and Anaeromyxobacter paludicola sp. nov., isolated from paddy soils.</title>
        <authorList>
            <person name="Itoh H."/>
            <person name="Xu Z."/>
            <person name="Mise K."/>
            <person name="Masuda Y."/>
            <person name="Ushijima N."/>
            <person name="Hayakawa C."/>
            <person name="Shiratori Y."/>
            <person name="Senoo K."/>
        </authorList>
    </citation>
    <scope>NUCLEOTIDE SEQUENCE [LARGE SCALE GENOMIC DNA]</scope>
    <source>
        <strain evidence="4">Red630</strain>
    </source>
</reference>
<dbReference type="EMBL" id="AP025592">
    <property type="protein sequence ID" value="BDG08074.1"/>
    <property type="molecule type" value="Genomic_DNA"/>
</dbReference>
<dbReference type="PROSITE" id="PS50005">
    <property type="entry name" value="TPR"/>
    <property type="match status" value="1"/>
</dbReference>
<sequence length="252" mass="27188">MSPLALALTLALGAGPAPQADVFEFLSPGHATSPRDGSAPLEWQAEGAGQAQLRLSLGLLKERNEAISNAEMLTQALMQTVRAFFEGGGEKAQVRQRLVRLAGPSLDEVRESLLTAVQLEQKRITWVQRALDLADTEQPLQGVDRDLVGRRAAALQAGKGAELVEQRVRGYRSLASGLVAYIDGDALSALEKMKAATRDTPEVSLAHAYLGSLYYLFQQPAYAAAEWRKALELDPRNTAVAAALKDHAAEFK</sequence>
<dbReference type="Gene3D" id="1.25.40.10">
    <property type="entry name" value="Tetratricopeptide repeat domain"/>
    <property type="match status" value="1"/>
</dbReference>
<dbReference type="InterPro" id="IPR019734">
    <property type="entry name" value="TPR_rpt"/>
</dbReference>
<keyword evidence="1" id="KW-0802">TPR repeat</keyword>
<gene>
    <name evidence="3" type="ORF">AMPC_11870</name>
</gene>
<feature type="chain" id="PRO_5046922549" description="Tetratricopeptide repeat protein" evidence="2">
    <location>
        <begin position="20"/>
        <end position="252"/>
    </location>
</feature>
<dbReference type="InterPro" id="IPR011990">
    <property type="entry name" value="TPR-like_helical_dom_sf"/>
</dbReference>
<dbReference type="RefSeq" id="WP_248345219.1">
    <property type="nucleotide sequence ID" value="NZ_AP025592.1"/>
</dbReference>
<evidence type="ECO:0000256" key="1">
    <source>
        <dbReference type="PROSITE-ProRule" id="PRU00339"/>
    </source>
</evidence>
<dbReference type="Proteomes" id="UP001162734">
    <property type="component" value="Chromosome"/>
</dbReference>
<feature type="signal peptide" evidence="2">
    <location>
        <begin position="1"/>
        <end position="19"/>
    </location>
</feature>
<keyword evidence="4" id="KW-1185">Reference proteome</keyword>